<dbReference type="InterPro" id="IPR036876">
    <property type="entry name" value="UVR_dom_sf"/>
</dbReference>
<dbReference type="FunFam" id="3.30.420.340:FF:000001">
    <property type="entry name" value="UvrABC system protein C"/>
    <property type="match status" value="1"/>
</dbReference>
<comment type="subcellular location">
    <subcellularLocation>
        <location evidence="7">Cytoplasm</location>
    </subcellularLocation>
</comment>
<gene>
    <name evidence="7" type="primary">uvrC</name>
    <name evidence="10" type="ORF">SAMN05421640_0580</name>
</gene>
<dbReference type="GO" id="GO:0009381">
    <property type="term" value="F:excinuclease ABC activity"/>
    <property type="evidence" value="ECO:0007669"/>
    <property type="project" value="UniProtKB-UniRule"/>
</dbReference>
<dbReference type="Pfam" id="PF01541">
    <property type="entry name" value="GIY-YIG"/>
    <property type="match status" value="1"/>
</dbReference>
<dbReference type="Gene3D" id="3.40.1440.10">
    <property type="entry name" value="GIY-YIG endonuclease"/>
    <property type="match status" value="1"/>
</dbReference>
<dbReference type="PANTHER" id="PTHR30562:SF1">
    <property type="entry name" value="UVRABC SYSTEM PROTEIN C"/>
    <property type="match status" value="1"/>
</dbReference>
<dbReference type="PROSITE" id="PS50164">
    <property type="entry name" value="GIY_YIG"/>
    <property type="match status" value="1"/>
</dbReference>
<dbReference type="RefSeq" id="WP_089355336.1">
    <property type="nucleotide sequence ID" value="NZ_FZPD01000001.1"/>
</dbReference>
<keyword evidence="2 7" id="KW-0227">DNA damage</keyword>
<comment type="similarity">
    <text evidence="7">Belongs to the UvrC family.</text>
</comment>
<dbReference type="PROSITE" id="PS50165">
    <property type="entry name" value="UVRC"/>
    <property type="match status" value="1"/>
</dbReference>
<evidence type="ECO:0000313" key="10">
    <source>
        <dbReference type="EMBL" id="SNS53922.1"/>
    </source>
</evidence>
<dbReference type="GO" id="GO:0009380">
    <property type="term" value="C:excinuclease repair complex"/>
    <property type="evidence" value="ECO:0007669"/>
    <property type="project" value="InterPro"/>
</dbReference>
<comment type="subunit">
    <text evidence="7">Interacts with UvrB in an incision complex.</text>
</comment>
<dbReference type="Pfam" id="PF08459">
    <property type="entry name" value="UvrC_RNaseH_dom"/>
    <property type="match status" value="1"/>
</dbReference>
<evidence type="ECO:0000313" key="11">
    <source>
        <dbReference type="Proteomes" id="UP000198393"/>
    </source>
</evidence>
<name>A0A239FCN9_EKHLU</name>
<dbReference type="InterPro" id="IPR038476">
    <property type="entry name" value="UvrC_RNase_H_dom_sf"/>
</dbReference>
<keyword evidence="5 7" id="KW-0234">DNA repair</keyword>
<keyword evidence="6 7" id="KW-0742">SOS response</keyword>
<dbReference type="InterPro" id="IPR010994">
    <property type="entry name" value="RuvA_2-like"/>
</dbReference>
<dbReference type="InterPro" id="IPR004791">
    <property type="entry name" value="UvrC"/>
</dbReference>
<dbReference type="GO" id="GO:0009432">
    <property type="term" value="P:SOS response"/>
    <property type="evidence" value="ECO:0007669"/>
    <property type="project" value="UniProtKB-UniRule"/>
</dbReference>
<dbReference type="FunFam" id="3.40.1440.10:FF:000001">
    <property type="entry name" value="UvrABC system protein C"/>
    <property type="match status" value="1"/>
</dbReference>
<dbReference type="InterPro" id="IPR000305">
    <property type="entry name" value="GIY-YIG_endonuc"/>
</dbReference>
<dbReference type="Pfam" id="PF22920">
    <property type="entry name" value="UvrC_RNaseH"/>
    <property type="match status" value="1"/>
</dbReference>
<evidence type="ECO:0000256" key="5">
    <source>
        <dbReference type="ARBA" id="ARBA00023204"/>
    </source>
</evidence>
<dbReference type="AlphaFoldDB" id="A0A239FCN9"/>
<organism evidence="10 11">
    <name type="scientific">Ekhidna lutea</name>
    <dbReference type="NCBI Taxonomy" id="447679"/>
    <lineage>
        <taxon>Bacteria</taxon>
        <taxon>Pseudomonadati</taxon>
        <taxon>Bacteroidota</taxon>
        <taxon>Cytophagia</taxon>
        <taxon>Cytophagales</taxon>
        <taxon>Reichenbachiellaceae</taxon>
        <taxon>Ekhidna</taxon>
    </lineage>
</organism>
<evidence type="ECO:0000256" key="6">
    <source>
        <dbReference type="ARBA" id="ARBA00023236"/>
    </source>
</evidence>
<dbReference type="OrthoDB" id="9804933at2"/>
<dbReference type="EMBL" id="FZPD01000001">
    <property type="protein sequence ID" value="SNS53922.1"/>
    <property type="molecule type" value="Genomic_DNA"/>
</dbReference>
<dbReference type="GO" id="GO:0003677">
    <property type="term" value="F:DNA binding"/>
    <property type="evidence" value="ECO:0007669"/>
    <property type="project" value="UniProtKB-UniRule"/>
</dbReference>
<dbReference type="InterPro" id="IPR047296">
    <property type="entry name" value="GIY-YIG_UvrC_Cho"/>
</dbReference>
<feature type="domain" description="UvrC family homology region profile" evidence="9">
    <location>
        <begin position="317"/>
        <end position="476"/>
    </location>
</feature>
<dbReference type="SUPFAM" id="SSF82771">
    <property type="entry name" value="GIY-YIG endonuclease"/>
    <property type="match status" value="1"/>
</dbReference>
<dbReference type="NCBIfam" id="TIGR00194">
    <property type="entry name" value="uvrC"/>
    <property type="match status" value="1"/>
</dbReference>
<dbReference type="SUPFAM" id="SSF46600">
    <property type="entry name" value="C-terminal UvrC-binding domain of UvrB"/>
    <property type="match status" value="1"/>
</dbReference>
<dbReference type="CDD" id="cd10434">
    <property type="entry name" value="GIY-YIG_UvrC_Cho"/>
    <property type="match status" value="1"/>
</dbReference>
<evidence type="ECO:0000256" key="1">
    <source>
        <dbReference type="ARBA" id="ARBA00022490"/>
    </source>
</evidence>
<dbReference type="InterPro" id="IPR001162">
    <property type="entry name" value="UvrC_RNase_H_dom"/>
</dbReference>
<keyword evidence="1 7" id="KW-0963">Cytoplasm</keyword>
<comment type="function">
    <text evidence="7">The UvrABC repair system catalyzes the recognition and processing of DNA lesions. UvrC both incises the 5' and 3' sides of the lesion. The N-terminal half is responsible for the 3' incision and the C-terminal half is responsible for the 5' incision.</text>
</comment>
<dbReference type="Proteomes" id="UP000198393">
    <property type="component" value="Unassembled WGS sequence"/>
</dbReference>
<keyword evidence="4 7" id="KW-0267">Excision nuclease</keyword>
<evidence type="ECO:0000259" key="9">
    <source>
        <dbReference type="PROSITE" id="PS50165"/>
    </source>
</evidence>
<accession>A0A239FCN9</accession>
<dbReference type="HAMAP" id="MF_00203">
    <property type="entry name" value="UvrC"/>
    <property type="match status" value="1"/>
</dbReference>
<sequence>MEFQRYSKDEYLKLPERPGIYKFFDQSGNIIYVGKAKSLKKRVASYFTKANLDNRKTYRLVSEIQEIEFVIVSSEFDALLLENNLIKENQPRYNILLKDDKSFPSICITNERFPRIYSTRRIDHTKGEYFGPYTSVKAMNGVIDLIRKIHKIRTCKYNLSKDNIKKKKFKVCLEYHIGNCLGPCEGLQTEDDYLKDIDEAKKILKGKIGIVSRSYKEKMTEASGNLKFELAQSYKEKYDLLEKFQSRSLIVNQKITSTDVFTTTNSDNKNSQFINYMRIENGAIINSETIEVKKKIEEDDAEVFRFSIFDLRKKYGSNNPTILTNVSIEPWEDIEVIVPKIGDKKKLVELSFKNALYYKKEKLSSKSTQPNEGILLSLQEDLKLSDLPKHIECFDNSNIQGTNPVASMVCFRNGKPYKSDYRKFNIKTVTGPDDFGSMKEVVGRRYAHLKKEGISFPNLIVIDGGKGQLNAACDALKELNIYGQVPIIGIAKRLEEIYFPDDNLPIHINKKSTSLKLIQQIRDEAHRFAITFHRQKRSKESIESSLDSIKGIGASTREKIMREFGSVARLKQSSEKDLIDLVGQSKAKIIQRAIKKGVL</sequence>
<dbReference type="SMART" id="SM00465">
    <property type="entry name" value="GIYc"/>
    <property type="match status" value="1"/>
</dbReference>
<keyword evidence="3 7" id="KW-0228">DNA excision</keyword>
<dbReference type="SUPFAM" id="SSF47781">
    <property type="entry name" value="RuvA domain 2-like"/>
    <property type="match status" value="1"/>
</dbReference>
<dbReference type="InterPro" id="IPR035901">
    <property type="entry name" value="GIY-YIG_endonuc_sf"/>
</dbReference>
<reference evidence="10 11" key="1">
    <citation type="submission" date="2017-06" db="EMBL/GenBank/DDBJ databases">
        <authorList>
            <person name="Kim H.J."/>
            <person name="Triplett B.A."/>
        </authorList>
    </citation>
    <scope>NUCLEOTIDE SEQUENCE [LARGE SCALE GENOMIC DNA]</scope>
    <source>
        <strain evidence="10 11">DSM 19307</strain>
    </source>
</reference>
<dbReference type="Gene3D" id="3.30.420.340">
    <property type="entry name" value="UvrC, RNAse H endonuclease domain"/>
    <property type="match status" value="1"/>
</dbReference>
<protein>
    <recommendedName>
        <fullName evidence="7">UvrABC system protein C</fullName>
        <shortName evidence="7">Protein UvrC</shortName>
    </recommendedName>
    <alternativeName>
        <fullName evidence="7">Excinuclease ABC subunit C</fullName>
    </alternativeName>
</protein>
<evidence type="ECO:0000256" key="7">
    <source>
        <dbReference type="HAMAP-Rule" id="MF_00203"/>
    </source>
</evidence>
<evidence type="ECO:0000256" key="3">
    <source>
        <dbReference type="ARBA" id="ARBA00022769"/>
    </source>
</evidence>
<dbReference type="PANTHER" id="PTHR30562">
    <property type="entry name" value="UVRC/OXIDOREDUCTASE"/>
    <property type="match status" value="1"/>
</dbReference>
<feature type="domain" description="GIY-YIG" evidence="8">
    <location>
        <begin position="16"/>
        <end position="95"/>
    </location>
</feature>
<dbReference type="GO" id="GO:0005737">
    <property type="term" value="C:cytoplasm"/>
    <property type="evidence" value="ECO:0007669"/>
    <property type="project" value="UniProtKB-SubCell"/>
</dbReference>
<evidence type="ECO:0000256" key="2">
    <source>
        <dbReference type="ARBA" id="ARBA00022763"/>
    </source>
</evidence>
<keyword evidence="11" id="KW-1185">Reference proteome</keyword>
<proteinExistence type="inferred from homology"/>
<dbReference type="GO" id="GO:0006289">
    <property type="term" value="P:nucleotide-excision repair"/>
    <property type="evidence" value="ECO:0007669"/>
    <property type="project" value="UniProtKB-UniRule"/>
</dbReference>
<evidence type="ECO:0000259" key="8">
    <source>
        <dbReference type="PROSITE" id="PS50164"/>
    </source>
</evidence>
<evidence type="ECO:0000256" key="4">
    <source>
        <dbReference type="ARBA" id="ARBA00022881"/>
    </source>
</evidence>
<dbReference type="Gene3D" id="1.10.150.20">
    <property type="entry name" value="5' to 3' exonuclease, C-terminal subdomain"/>
    <property type="match status" value="1"/>
</dbReference>
<dbReference type="InterPro" id="IPR050066">
    <property type="entry name" value="UvrABC_protein_C"/>
</dbReference>